<dbReference type="SUPFAM" id="SSF51735">
    <property type="entry name" value="NAD(P)-binding Rossmann-fold domains"/>
    <property type="match status" value="2"/>
</dbReference>
<dbReference type="Pfam" id="PF08659">
    <property type="entry name" value="KR"/>
    <property type="match status" value="1"/>
</dbReference>
<dbReference type="PANTHER" id="PTHR43775">
    <property type="entry name" value="FATTY ACID SYNTHASE"/>
    <property type="match status" value="1"/>
</dbReference>
<evidence type="ECO:0000256" key="7">
    <source>
        <dbReference type="ARBA" id="ARBA00023315"/>
    </source>
</evidence>
<organism evidence="13 14">
    <name type="scientific">Streptomyces brasiliensis</name>
    <dbReference type="NCBI Taxonomy" id="1954"/>
    <lineage>
        <taxon>Bacteria</taxon>
        <taxon>Bacillati</taxon>
        <taxon>Actinomycetota</taxon>
        <taxon>Actinomycetes</taxon>
        <taxon>Kitasatosporales</taxon>
        <taxon>Streptomycetaceae</taxon>
        <taxon>Streptomyces</taxon>
    </lineage>
</organism>
<dbReference type="Gene3D" id="3.40.50.11460">
    <property type="match status" value="1"/>
</dbReference>
<dbReference type="InterPro" id="IPR016035">
    <property type="entry name" value="Acyl_Trfase/lysoPLipase"/>
</dbReference>
<proteinExistence type="predicted"/>
<dbReference type="SUPFAM" id="SSF47336">
    <property type="entry name" value="ACP-like"/>
    <property type="match status" value="2"/>
</dbReference>
<dbReference type="InterPro" id="IPR020806">
    <property type="entry name" value="PKS_PP-bd"/>
</dbReference>
<feature type="compositionally biased region" description="Basic and acidic residues" evidence="9">
    <location>
        <begin position="2288"/>
        <end position="2297"/>
    </location>
</feature>
<dbReference type="Pfam" id="PF00698">
    <property type="entry name" value="Acyl_transf_1"/>
    <property type="match status" value="1"/>
</dbReference>
<evidence type="ECO:0008006" key="15">
    <source>
        <dbReference type="Google" id="ProtNLM"/>
    </source>
</evidence>
<feature type="domain" description="Carrier" evidence="10">
    <location>
        <begin position="19"/>
        <end position="93"/>
    </location>
</feature>
<dbReference type="SMART" id="SM00822">
    <property type="entry name" value="PKS_KR"/>
    <property type="match status" value="1"/>
</dbReference>
<evidence type="ECO:0000256" key="8">
    <source>
        <dbReference type="PROSITE-ProRule" id="PRU01363"/>
    </source>
</evidence>
<dbReference type="InterPro" id="IPR013968">
    <property type="entry name" value="PKS_KR"/>
</dbReference>
<dbReference type="SMART" id="SM00825">
    <property type="entry name" value="PKS_KS"/>
    <property type="match status" value="2"/>
</dbReference>
<dbReference type="FunFam" id="1.10.1200.10:FF:000007">
    <property type="entry name" value="Probable polyketide synthase pks17"/>
    <property type="match status" value="1"/>
</dbReference>
<dbReference type="InterPro" id="IPR016039">
    <property type="entry name" value="Thiolase-like"/>
</dbReference>
<feature type="domain" description="Ketosynthase family 3 (KS3)" evidence="11">
    <location>
        <begin position="1977"/>
        <end position="2415"/>
    </location>
</feature>
<dbReference type="InterPro" id="IPR036291">
    <property type="entry name" value="NAD(P)-bd_dom_sf"/>
</dbReference>
<dbReference type="Gene3D" id="1.10.1200.10">
    <property type="entry name" value="ACP-like"/>
    <property type="match status" value="2"/>
</dbReference>
<dbReference type="InterPro" id="IPR018201">
    <property type="entry name" value="Ketoacyl_synth_AS"/>
</dbReference>
<feature type="region of interest" description="Disordered" evidence="9">
    <location>
        <begin position="2244"/>
        <end position="2311"/>
    </location>
</feature>
<keyword evidence="2" id="KW-0596">Phosphopantetheine</keyword>
<dbReference type="InterPro" id="IPR009081">
    <property type="entry name" value="PP-bd_ACP"/>
</dbReference>
<dbReference type="InterPro" id="IPR049552">
    <property type="entry name" value="PKS_DH_N"/>
</dbReference>
<dbReference type="Gene3D" id="3.40.366.10">
    <property type="entry name" value="Malonyl-Coenzyme A Acyl Carrier Protein, domain 2"/>
    <property type="match status" value="1"/>
</dbReference>
<comment type="caution">
    <text evidence="13">The sequence shown here is derived from an EMBL/GenBank/DDBJ whole genome shotgun (WGS) entry which is preliminary data.</text>
</comment>
<dbReference type="InterPro" id="IPR042104">
    <property type="entry name" value="PKS_dehydratase_sf"/>
</dbReference>
<dbReference type="InterPro" id="IPR016036">
    <property type="entry name" value="Malonyl_transacylase_ACP-bd"/>
</dbReference>
<dbReference type="FunFam" id="3.40.47.10:FF:000019">
    <property type="entry name" value="Polyketide synthase type I"/>
    <property type="match status" value="1"/>
</dbReference>
<accession>A0A917KUB5</accession>
<evidence type="ECO:0000256" key="4">
    <source>
        <dbReference type="ARBA" id="ARBA00022679"/>
    </source>
</evidence>
<dbReference type="InterPro" id="IPR049551">
    <property type="entry name" value="PKS_DH_C"/>
</dbReference>
<dbReference type="Pfam" id="PF14765">
    <property type="entry name" value="PS-DH"/>
    <property type="match status" value="1"/>
</dbReference>
<dbReference type="GO" id="GO:0031177">
    <property type="term" value="F:phosphopantetheine binding"/>
    <property type="evidence" value="ECO:0007669"/>
    <property type="project" value="InterPro"/>
</dbReference>
<dbReference type="Gene3D" id="3.10.129.110">
    <property type="entry name" value="Polyketide synthase dehydratase"/>
    <property type="match status" value="1"/>
</dbReference>
<dbReference type="Gene3D" id="3.40.47.10">
    <property type="match status" value="2"/>
</dbReference>
<feature type="compositionally biased region" description="Basic and acidic residues" evidence="9">
    <location>
        <begin position="2390"/>
        <end position="2415"/>
    </location>
</feature>
<evidence type="ECO:0000259" key="10">
    <source>
        <dbReference type="PROSITE" id="PS50075"/>
    </source>
</evidence>
<dbReference type="PROSITE" id="PS52019">
    <property type="entry name" value="PKS_MFAS_DH"/>
    <property type="match status" value="1"/>
</dbReference>
<evidence type="ECO:0000256" key="5">
    <source>
        <dbReference type="ARBA" id="ARBA00023194"/>
    </source>
</evidence>
<dbReference type="SUPFAM" id="SSF55048">
    <property type="entry name" value="Probable ACP-binding domain of malonyl-CoA ACP transacylase"/>
    <property type="match status" value="1"/>
</dbReference>
<dbReference type="Pfam" id="PF00109">
    <property type="entry name" value="ketoacyl-synt"/>
    <property type="match status" value="2"/>
</dbReference>
<dbReference type="PROSITE" id="PS52004">
    <property type="entry name" value="KS3_2"/>
    <property type="match status" value="2"/>
</dbReference>
<dbReference type="FunFam" id="3.40.366.10:FF:000002">
    <property type="entry name" value="Probable polyketide synthase 2"/>
    <property type="match status" value="1"/>
</dbReference>
<dbReference type="InterPro" id="IPR006162">
    <property type="entry name" value="Ppantetheine_attach_site"/>
</dbReference>
<dbReference type="EMBL" id="BMQA01000015">
    <property type="protein sequence ID" value="GGJ30276.1"/>
    <property type="molecule type" value="Genomic_DNA"/>
</dbReference>
<dbReference type="Gene3D" id="3.40.50.720">
    <property type="entry name" value="NAD(P)-binding Rossmann-like Domain"/>
    <property type="match status" value="1"/>
</dbReference>
<dbReference type="PROSITE" id="PS50075">
    <property type="entry name" value="CARRIER"/>
    <property type="match status" value="2"/>
</dbReference>
<dbReference type="InterPro" id="IPR057326">
    <property type="entry name" value="KR_dom"/>
</dbReference>
<dbReference type="InterPro" id="IPR014030">
    <property type="entry name" value="Ketoacyl_synth_N"/>
</dbReference>
<dbReference type="Pfam" id="PF02801">
    <property type="entry name" value="Ketoacyl-synt_C"/>
    <property type="match status" value="1"/>
</dbReference>
<reference evidence="13" key="1">
    <citation type="journal article" date="2014" name="Int. J. Syst. Evol. Microbiol.">
        <title>Complete genome sequence of Corynebacterium casei LMG S-19264T (=DSM 44701T), isolated from a smear-ripened cheese.</title>
        <authorList>
            <consortium name="US DOE Joint Genome Institute (JGI-PGF)"/>
            <person name="Walter F."/>
            <person name="Albersmeier A."/>
            <person name="Kalinowski J."/>
            <person name="Ruckert C."/>
        </authorList>
    </citation>
    <scope>NUCLEOTIDE SEQUENCE</scope>
    <source>
        <strain evidence="13">JCM 3086</strain>
    </source>
</reference>
<feature type="region of interest" description="C-terminal hotdog fold" evidence="8">
    <location>
        <begin position="1134"/>
        <end position="1276"/>
    </location>
</feature>
<dbReference type="SMART" id="SM00826">
    <property type="entry name" value="PKS_DH"/>
    <property type="match status" value="1"/>
</dbReference>
<dbReference type="PROSITE" id="PS00012">
    <property type="entry name" value="PHOSPHOPANTETHEINE"/>
    <property type="match status" value="1"/>
</dbReference>
<evidence type="ECO:0000256" key="9">
    <source>
        <dbReference type="SAM" id="MobiDB-lite"/>
    </source>
</evidence>
<feature type="domain" description="PKS/mFAS DH" evidence="12">
    <location>
        <begin position="998"/>
        <end position="1276"/>
    </location>
</feature>
<dbReference type="SUPFAM" id="SSF53901">
    <property type="entry name" value="Thiolase-like"/>
    <property type="match status" value="2"/>
</dbReference>
<dbReference type="Gene3D" id="3.30.70.3290">
    <property type="match status" value="1"/>
</dbReference>
<feature type="compositionally biased region" description="Low complexity" evidence="9">
    <location>
        <begin position="2355"/>
        <end position="2377"/>
    </location>
</feature>
<evidence type="ECO:0000259" key="11">
    <source>
        <dbReference type="PROSITE" id="PS52004"/>
    </source>
</evidence>
<evidence type="ECO:0000256" key="3">
    <source>
        <dbReference type="ARBA" id="ARBA00022553"/>
    </source>
</evidence>
<evidence type="ECO:0000313" key="13">
    <source>
        <dbReference type="EMBL" id="GGJ30276.1"/>
    </source>
</evidence>
<dbReference type="Pfam" id="PF21089">
    <property type="entry name" value="PKS_DH_N"/>
    <property type="match status" value="1"/>
</dbReference>
<dbReference type="GO" id="GO:0006633">
    <property type="term" value="P:fatty acid biosynthetic process"/>
    <property type="evidence" value="ECO:0007669"/>
    <property type="project" value="InterPro"/>
</dbReference>
<dbReference type="InterPro" id="IPR055123">
    <property type="entry name" value="SpnB-like_Rossmann"/>
</dbReference>
<reference evidence="13" key="2">
    <citation type="submission" date="2020-09" db="EMBL/GenBank/DDBJ databases">
        <authorList>
            <person name="Sun Q."/>
            <person name="Ohkuma M."/>
        </authorList>
    </citation>
    <scope>NUCLEOTIDE SEQUENCE</scope>
    <source>
        <strain evidence="13">JCM 3086</strain>
    </source>
</reference>
<feature type="active site" description="Proton acceptor; for dehydratase activity" evidence="8">
    <location>
        <position position="1030"/>
    </location>
</feature>
<keyword evidence="7" id="KW-0012">Acyltransferase</keyword>
<evidence type="ECO:0000256" key="2">
    <source>
        <dbReference type="ARBA" id="ARBA00022450"/>
    </source>
</evidence>
<evidence type="ECO:0000313" key="14">
    <source>
        <dbReference type="Proteomes" id="UP000657574"/>
    </source>
</evidence>
<keyword evidence="6" id="KW-0511">Multifunctional enzyme</keyword>
<dbReference type="Pfam" id="PF16197">
    <property type="entry name" value="KAsynt_C_assoc"/>
    <property type="match status" value="1"/>
</dbReference>
<dbReference type="GO" id="GO:0004315">
    <property type="term" value="F:3-oxoacyl-[acyl-carrier-protein] synthase activity"/>
    <property type="evidence" value="ECO:0007669"/>
    <property type="project" value="InterPro"/>
</dbReference>
<dbReference type="Pfam" id="PF22953">
    <property type="entry name" value="SpnB_Rossmann"/>
    <property type="match status" value="1"/>
</dbReference>
<dbReference type="Proteomes" id="UP000657574">
    <property type="component" value="Unassembled WGS sequence"/>
</dbReference>
<feature type="region of interest" description="N-terminal hotdog fold" evidence="8">
    <location>
        <begin position="998"/>
        <end position="1123"/>
    </location>
</feature>
<feature type="domain" description="Ketosynthase family 3 (KS3)" evidence="11">
    <location>
        <begin position="108"/>
        <end position="532"/>
    </location>
</feature>
<dbReference type="InterPro" id="IPR020807">
    <property type="entry name" value="PKS_DH"/>
</dbReference>
<keyword evidence="3" id="KW-0597">Phosphoprotein</keyword>
<dbReference type="CDD" id="cd00833">
    <property type="entry name" value="PKS"/>
    <property type="match status" value="2"/>
</dbReference>
<dbReference type="Pfam" id="PF00550">
    <property type="entry name" value="PP-binding"/>
    <property type="match status" value="2"/>
</dbReference>
<comment type="pathway">
    <text evidence="1">Antibiotic biosynthesis.</text>
</comment>
<dbReference type="GO" id="GO:0033068">
    <property type="term" value="P:macrolide biosynthetic process"/>
    <property type="evidence" value="ECO:0007669"/>
    <property type="project" value="UniProtKB-ARBA"/>
</dbReference>
<evidence type="ECO:0000256" key="6">
    <source>
        <dbReference type="ARBA" id="ARBA00023268"/>
    </source>
</evidence>
<keyword evidence="5" id="KW-0045">Antibiotic biosynthesis</keyword>
<dbReference type="SMART" id="SM00823">
    <property type="entry name" value="PKS_PP"/>
    <property type="match status" value="2"/>
</dbReference>
<keyword evidence="14" id="KW-1185">Reference proteome</keyword>
<dbReference type="CDD" id="cd08956">
    <property type="entry name" value="KR_3_FAS_SDR_x"/>
    <property type="match status" value="1"/>
</dbReference>
<protein>
    <recommendedName>
        <fullName evidence="15">Polyketide synthase</fullName>
    </recommendedName>
</protein>
<feature type="compositionally biased region" description="Polar residues" evidence="9">
    <location>
        <begin position="2244"/>
        <end position="2253"/>
    </location>
</feature>
<feature type="domain" description="Carrier" evidence="10">
    <location>
        <begin position="1880"/>
        <end position="1955"/>
    </location>
</feature>
<dbReference type="InterPro" id="IPR036736">
    <property type="entry name" value="ACP-like_sf"/>
</dbReference>
<feature type="compositionally biased region" description="Basic residues" evidence="9">
    <location>
        <begin position="2270"/>
        <end position="2287"/>
    </location>
</feature>
<keyword evidence="4" id="KW-0808">Transferase</keyword>
<dbReference type="PROSITE" id="PS00606">
    <property type="entry name" value="KS3_1"/>
    <property type="match status" value="1"/>
</dbReference>
<dbReference type="SMART" id="SM01294">
    <property type="entry name" value="PKS_PP_betabranch"/>
    <property type="match status" value="1"/>
</dbReference>
<gene>
    <name evidence="13" type="ORF">GCM10010121_047020</name>
</gene>
<dbReference type="PANTHER" id="PTHR43775:SF51">
    <property type="entry name" value="INACTIVE PHENOLPHTHIOCEROL SYNTHESIS POLYKETIDE SYNTHASE TYPE I PKS1-RELATED"/>
    <property type="match status" value="1"/>
</dbReference>
<sequence>MPVHESPQQFTETSTATPGDVRAWLASAVAEAAGIELSAVDPDRPLAEYGIGSRRLVTLAAGLSARIGRTLEPSLVFNHPTIAALADAVSAEPRTVAVPADPPHVRPDDDVAIISMACRYPGGADDPEALWRLLDAGVDAISEAPMGRWDTEGLLDPDPEAIGKAYSLHGGYLDEIDRFDASFFGISPREAAAMDPQQRLLLQTGWEAIERAGIVPASLNGSATGVYLGLYDSGYLASASLGQLDGHVGTGTAAGVASGRIAYTLGLQGPAVTVDTACSSSLVALHLAARALAGGECDLALAGGATLLVTPRGHVEFSRLRGLSPSGRCSPFSADADGVVWAEGCGLVLLKRLTDARRDGDRILAVVKGSAINQDGRSQGLSAPNGPAQERVVRAALAAAGLTPDDLDHVEAHGTGTRLGDPIELRALADVFGPGRAADRPLGVGSLKSNIGHTQAAAGIGGVIKTVLALGHERIPASLHAETVTEHIDWTDSGLRVASAAEAWPREAGRMRRAGVSAFGISGTNAHIVLEEAPEMRLPEPSGEPTATLFPLSARSHPALWGQATRLLELLEARRELALPAVATTLTHHRTHFDHRAVVLAHHRDDLLAALRALAEDRPDPGLTVGPQQAYPAGKVAFVFPGQGAQWTGMARDLLECDPAFADELDRCDAALRPFTGWSVTSVLRGDPGTPSPARVDVVQPVLFAVMVSLAAVWRARGVRPDAVIGHSQGEVAAACVAGALSLNDAAAVVALRSQALTELSGTGAMAVVALPRAEVEDRLPDGVRVAAVNSGRSTVIAGEPSPLEALLAELERRQVFVRRLDVDYASHSAQVEPVRATILDELDGVTSLPTSVTWYSTVTTEPVTEELAADYWYTNLREPVRFAPTVERMLADGYRHFVELSPHPSLLTALRTIGEDAGDAADDLLAVGSLRRDEDGPACLHRATAELHVHGRRIDWRRVVPDAVPVDLPTYAWEAQRHWIETESATGGAGPFDRAAHPVLGVQLQSADETRWTFRNEWSPVTADWLPDHAVFGRTVVSGTTLMELCRAALEVARPDSPADVTDLLLLSPLVLPASGTVEVSVEVVTAGPVPEITVHGRRRGRETSGWTLHATASAAESAPVAAGSAPVWPENGEETWAPDTYERLNGLGLGYGPAFQGVRSAVATGDGELLARLSLPPVARDVADPYPIHPALLDAALQAAVALDASDGRVLLPVAVRRCVLPPGGATELTASVRRTGGTVTDLTLDVTLWDTDGLPAGRLESVRLRAADPADLEEGSENARHLYEVAWTAVRGAPADTPGAAWTVVGDPADPQVAAALRGLAAAGVEARDTDADVVVRFWPRPAPDAEPAETAQELAAAALAELQALIALPQDQAPVRTVWVTRGAIAAGDADDVPGFAQAVLWGLVRSARAEHPDLGLTLLDLDGSDTENVLPAALGLEDEPELALRAGALVVPRLVRARADVLRIPAGDDYELSGSEPFLRPIRPTDLAPGQVRLQVHAGAVPEPGADTVCAGVVTEVADGVEGLVPGRRAVTAVSAPRSTAVADASQVTALADDTSYTAAVAGHDHPRVFPVTAAREVLRVGATGGRSTVLDLAGTPALVPTDGTVLITGGLGAVGRHIARLLAEHGVPRLLLTSRQGSGDPGAAQVRAELAALGAEVEVVACDVADPAALADVLAGVGEELPLRGVVHCAGILDDGVVAELTPERLARVLRPKVDGAAHLHHLTADTPLDLFLLVSSAAGVIGNAGQGNYAAANVFLDQLAHHRHALGLPAVSVSFGAWAGEGLAAAHADLDRMARLGHRALEPDQGRDLVVLALRRNTPHLVASVLDLPRLREAGATRVPLWRSLLPAPRTALSSGDSLADRLARLPEAERAERVLALVRDEISRALGLRSAESVRPDQPLRDLGMDSVTAVELRNRIGARIGARLPATLLFDHPTADRLAGHLLTHVLVTDGRTSRPDATAIVSSSTTDEPIAVVAMACRLPGGVNDPEGLWRLIAEARDAVGPFPAGRWDVESLYDPDPDAPGKSYAREGGFLDDIESFDPGFFGITPKEAAAMDPQQRLLLETAWEALERAGIVPARLAGSTTGVYVGMFGSDYLAGSRLDQLDGYVGTGSALSVASGRLAYALGLHGPAMTVDTACSSSLVATHLAAQALRSGECDLALAGGVTLMVTPQTFVEFSRLRGLSPTGRCRSFSDDADGAIWAEGAGMLVLKRLGDARRDGDEVLAVLRGTAVNQDGRSQGLSAQRSRAGAGDPAGSGGGRARTRRHRLRGGPRHGYHPRRPDRGERPVRGVRGLPSARPPAVSGLAEVQYRACAGCFGRGRADQGGGVAAEPDPAAHPARRHAQPARRMGGQRAAAAAGGRGLAVDAGEGPAGRRQRLRYQRHERPCDRRGGPRRAGAEHARTTLR</sequence>
<name>A0A917KUB5_9ACTN</name>
<dbReference type="GO" id="GO:0004312">
    <property type="term" value="F:fatty acid synthase activity"/>
    <property type="evidence" value="ECO:0007669"/>
    <property type="project" value="TreeGrafter"/>
</dbReference>
<dbReference type="InterPro" id="IPR032821">
    <property type="entry name" value="PKS_assoc"/>
</dbReference>
<feature type="active site" description="Proton donor; for dehydratase activity" evidence="8">
    <location>
        <position position="1196"/>
    </location>
</feature>
<dbReference type="InterPro" id="IPR049900">
    <property type="entry name" value="PKS_mFAS_DH"/>
</dbReference>
<dbReference type="InterPro" id="IPR014031">
    <property type="entry name" value="Ketoacyl_synth_C"/>
</dbReference>
<dbReference type="InterPro" id="IPR020841">
    <property type="entry name" value="PKS_Beta-ketoAc_synthase_dom"/>
</dbReference>
<dbReference type="InterPro" id="IPR050091">
    <property type="entry name" value="PKS_NRPS_Biosynth_Enz"/>
</dbReference>
<feature type="region of interest" description="Disordered" evidence="9">
    <location>
        <begin position="2331"/>
        <end position="2415"/>
    </location>
</feature>
<evidence type="ECO:0000259" key="12">
    <source>
        <dbReference type="PROSITE" id="PS52019"/>
    </source>
</evidence>
<dbReference type="InterPro" id="IPR014043">
    <property type="entry name" value="Acyl_transferase_dom"/>
</dbReference>
<dbReference type="SUPFAM" id="SSF52151">
    <property type="entry name" value="FabD/lysophospholipase-like"/>
    <property type="match status" value="1"/>
</dbReference>
<dbReference type="SMART" id="SM00827">
    <property type="entry name" value="PKS_AT"/>
    <property type="match status" value="1"/>
</dbReference>
<evidence type="ECO:0000256" key="1">
    <source>
        <dbReference type="ARBA" id="ARBA00004792"/>
    </source>
</evidence>
<dbReference type="InterPro" id="IPR001227">
    <property type="entry name" value="Ac_transferase_dom_sf"/>
</dbReference>